<feature type="transmembrane region" description="Helical" evidence="6">
    <location>
        <begin position="407"/>
        <end position="426"/>
    </location>
</feature>
<keyword evidence="5 6" id="KW-0472">Membrane</keyword>
<keyword evidence="2" id="KW-0813">Transport</keyword>
<feature type="transmembrane region" description="Helical" evidence="6">
    <location>
        <begin position="207"/>
        <end position="228"/>
    </location>
</feature>
<dbReference type="RefSeq" id="WP_140928434.1">
    <property type="nucleotide sequence ID" value="NZ_VFSU01000026.1"/>
</dbReference>
<dbReference type="PANTHER" id="PTHR43243">
    <property type="entry name" value="INNER MEMBRANE TRANSPORTER YGJI-RELATED"/>
    <property type="match status" value="1"/>
</dbReference>
<feature type="transmembrane region" description="Helical" evidence="6">
    <location>
        <begin position="447"/>
        <end position="471"/>
    </location>
</feature>
<feature type="transmembrane region" description="Helical" evidence="6">
    <location>
        <begin position="174"/>
        <end position="195"/>
    </location>
</feature>
<evidence type="ECO:0000256" key="6">
    <source>
        <dbReference type="SAM" id="Phobius"/>
    </source>
</evidence>
<evidence type="ECO:0000256" key="4">
    <source>
        <dbReference type="ARBA" id="ARBA00022989"/>
    </source>
</evidence>
<keyword evidence="4 6" id="KW-1133">Transmembrane helix</keyword>
<keyword evidence="3 6" id="KW-0812">Transmembrane</keyword>
<evidence type="ECO:0000256" key="3">
    <source>
        <dbReference type="ARBA" id="ARBA00022692"/>
    </source>
</evidence>
<gene>
    <name evidence="7" type="ORF">FJQ54_10865</name>
</gene>
<sequence>MTNQASAAVAISRLGQARYRKPIGEIRAEASQQGLKRHLTARQIMLIGVGGIIGAGVFVMTGNAAASFAGPAVILSYVIAGIACGLTALCYAELASIIPASGSSYTYCYASLGEGAAWMLAWILLFDYSLAGALVGVGFAGYLTSLLADFGLFVPAVLAAPLVQTLPGTGSTGLFMAGSVNLVAATAIMIAALALSRGIETSASINAAFVAIKLSVLLIFVVAGLHAIDPGNWRPFIPPHEGGFAFGWPGVIRAASILFYAYLGFETISTTASEARDPQRDMPLGILGALAICTLIYVVVAAVLVGVAPYRELGVADPIARALDRMDMPLIARLVKVGAVTGLASVLLVNAYGQSRICFAMSRDGLLPGVFGRLNAQRASPVAGVMLLGGISALLAALLPIQILGDLISVGTGFAFSVVCVALMWLRSVEPDLPRPFRVPLGGFRIGRVWIGIVPTAALLMCWAMILPVLIDILSQAGAGHVLPAMILGCWLLAGILFYLAFGLRRSRRVQTRQADETDIARPEAG</sequence>
<feature type="transmembrane region" description="Helical" evidence="6">
    <location>
        <begin position="74"/>
        <end position="98"/>
    </location>
</feature>
<protein>
    <submittedName>
        <fullName evidence="7">Amino acid permease</fullName>
    </submittedName>
</protein>
<comment type="subcellular location">
    <subcellularLocation>
        <location evidence="1">Membrane</location>
        <topology evidence="1">Multi-pass membrane protein</topology>
    </subcellularLocation>
</comment>
<feature type="transmembrane region" description="Helical" evidence="6">
    <location>
        <begin position="104"/>
        <end position="126"/>
    </location>
</feature>
<feature type="transmembrane region" description="Helical" evidence="6">
    <location>
        <begin position="284"/>
        <end position="310"/>
    </location>
</feature>
<dbReference type="Gene3D" id="1.20.1740.10">
    <property type="entry name" value="Amino acid/polyamine transporter I"/>
    <property type="match status" value="1"/>
</dbReference>
<dbReference type="PANTHER" id="PTHR43243:SF4">
    <property type="entry name" value="CATIONIC AMINO ACID TRANSPORTER 4"/>
    <property type="match status" value="1"/>
</dbReference>
<dbReference type="GO" id="GO:0015171">
    <property type="term" value="F:amino acid transmembrane transporter activity"/>
    <property type="evidence" value="ECO:0007669"/>
    <property type="project" value="TreeGrafter"/>
</dbReference>
<dbReference type="PIRSF" id="PIRSF006060">
    <property type="entry name" value="AA_transporter"/>
    <property type="match status" value="1"/>
</dbReference>
<proteinExistence type="predicted"/>
<feature type="transmembrane region" description="Helical" evidence="6">
    <location>
        <begin position="243"/>
        <end position="263"/>
    </location>
</feature>
<keyword evidence="8" id="KW-1185">Reference proteome</keyword>
<feature type="transmembrane region" description="Helical" evidence="6">
    <location>
        <begin position="44"/>
        <end position="62"/>
    </location>
</feature>
<dbReference type="EMBL" id="VFSU01000026">
    <property type="protein sequence ID" value="TPE60498.1"/>
    <property type="molecule type" value="Genomic_DNA"/>
</dbReference>
<name>A0A501XIK6_9SPHN</name>
<evidence type="ECO:0000256" key="1">
    <source>
        <dbReference type="ARBA" id="ARBA00004141"/>
    </source>
</evidence>
<dbReference type="Pfam" id="PF13520">
    <property type="entry name" value="AA_permease_2"/>
    <property type="match status" value="1"/>
</dbReference>
<dbReference type="AlphaFoldDB" id="A0A501XIK6"/>
<feature type="transmembrane region" description="Helical" evidence="6">
    <location>
        <begin position="382"/>
        <end position="401"/>
    </location>
</feature>
<evidence type="ECO:0000313" key="7">
    <source>
        <dbReference type="EMBL" id="TPE60498.1"/>
    </source>
</evidence>
<evidence type="ECO:0000256" key="5">
    <source>
        <dbReference type="ARBA" id="ARBA00023136"/>
    </source>
</evidence>
<dbReference type="GO" id="GO:0016020">
    <property type="term" value="C:membrane"/>
    <property type="evidence" value="ECO:0007669"/>
    <property type="project" value="UniProtKB-SubCell"/>
</dbReference>
<organism evidence="7 8">
    <name type="scientific">Sandaracinobacter neustonicus</name>
    <dbReference type="NCBI Taxonomy" id="1715348"/>
    <lineage>
        <taxon>Bacteria</taxon>
        <taxon>Pseudomonadati</taxon>
        <taxon>Pseudomonadota</taxon>
        <taxon>Alphaproteobacteria</taxon>
        <taxon>Sphingomonadales</taxon>
        <taxon>Sphingosinicellaceae</taxon>
        <taxon>Sandaracinobacter</taxon>
    </lineage>
</organism>
<reference evidence="7 8" key="1">
    <citation type="submission" date="2019-06" db="EMBL/GenBank/DDBJ databases">
        <authorList>
            <person name="Lee I."/>
            <person name="Jang G.I."/>
            <person name="Hwang C.Y."/>
        </authorList>
    </citation>
    <scope>NUCLEOTIDE SEQUENCE [LARGE SCALE GENOMIC DNA]</scope>
    <source>
        <strain evidence="7 8">PAMC 28131</strain>
    </source>
</reference>
<feature type="transmembrane region" description="Helical" evidence="6">
    <location>
        <begin position="483"/>
        <end position="504"/>
    </location>
</feature>
<evidence type="ECO:0000256" key="2">
    <source>
        <dbReference type="ARBA" id="ARBA00022448"/>
    </source>
</evidence>
<accession>A0A501XIK6</accession>
<feature type="transmembrane region" description="Helical" evidence="6">
    <location>
        <begin position="133"/>
        <end position="154"/>
    </location>
</feature>
<evidence type="ECO:0000313" key="8">
    <source>
        <dbReference type="Proteomes" id="UP000319897"/>
    </source>
</evidence>
<dbReference type="Proteomes" id="UP000319897">
    <property type="component" value="Unassembled WGS sequence"/>
</dbReference>
<feature type="transmembrane region" description="Helical" evidence="6">
    <location>
        <begin position="330"/>
        <end position="353"/>
    </location>
</feature>
<dbReference type="OrthoDB" id="9804700at2"/>
<comment type="caution">
    <text evidence="7">The sequence shown here is derived from an EMBL/GenBank/DDBJ whole genome shotgun (WGS) entry which is preliminary data.</text>
</comment>
<dbReference type="InterPro" id="IPR002293">
    <property type="entry name" value="AA/rel_permease1"/>
</dbReference>